<dbReference type="CDD" id="cd11386">
    <property type="entry name" value="MCP_signal"/>
    <property type="match status" value="1"/>
</dbReference>
<sequence length="678" mass="74252">MLNLLLQPGMALMNRLAYFSKFSLVAILFLLPMLLLSSIQIQQLWSDLRQIQRERAGLELQGLTLDLAAAAEDYRDLASLLETRDLPEVMERSDEAKTHWLNIHEQLVELSSELLAASNLNANLNVLREQAETLFNEDPRLGNFSLALAHYQPLVISSQRVLQEIRQSSDLMRDSRTEIQLLQMLLTTELPLLLESVGTGRSYGNLALLQEYMDSRTSTELEGVLDDLGRQDENWQSLLDSLAFRAPELAERLEVLGDEVSQGLLDFQEVLEDQVVFAIGLDEPWEEFYEESQQVRDLLVSVGNRLLGEADQILASAETGQNRNLFLMGSLLTFQLLIIAYLYTCFYVSMHSNMRSLLKSVRSFAEGDLRTTPQASTKDEMGTLTEAFAQMSQRMRELVSMVGASAEQVSSQAGQVSSNADTARSTSEQQQAETEQVATSMNEMTATATEVAEHAVSAATTAATAREKAEQGQQVVGEMRDRMQRLALALQDAGEAGHSLVERSSRIGEALEVIRGIAEQTNLLALNAAIEAARAGDAGRGFAVVADEVRSLASRTQNSTHEIAEIIADLHQGVDGVVSHIDKSRERAEQTAEQSEQVDASLAAILEGVTAIDSKSQQIAAAAEEQSAVASEIDANLERIRDGSDASAQGAQETAASSRALTATTEELQEAISVFKIS</sequence>
<keyword evidence="2 4" id="KW-0807">Transducer</keyword>
<protein>
    <submittedName>
        <fullName evidence="9">Methyl-accepting chemotaxis protein</fullName>
    </submittedName>
</protein>
<dbReference type="InterPro" id="IPR003660">
    <property type="entry name" value="HAMP_dom"/>
</dbReference>
<dbReference type="PROSITE" id="PS50885">
    <property type="entry name" value="HAMP"/>
    <property type="match status" value="1"/>
</dbReference>
<dbReference type="Pfam" id="PF00672">
    <property type="entry name" value="HAMP"/>
    <property type="match status" value="1"/>
</dbReference>
<gene>
    <name evidence="9" type="ORF">SAMN05660443_1681</name>
</gene>
<dbReference type="PRINTS" id="PR00260">
    <property type="entry name" value="CHEMTRNSDUCR"/>
</dbReference>
<evidence type="ECO:0000259" key="8">
    <source>
        <dbReference type="PROSITE" id="PS50885"/>
    </source>
</evidence>
<dbReference type="SMART" id="SM00304">
    <property type="entry name" value="HAMP"/>
    <property type="match status" value="2"/>
</dbReference>
<proteinExistence type="inferred from homology"/>
<keyword evidence="6" id="KW-1133">Transmembrane helix</keyword>
<evidence type="ECO:0000313" key="9">
    <source>
        <dbReference type="EMBL" id="SFC16209.1"/>
    </source>
</evidence>
<comment type="similarity">
    <text evidence="3">Belongs to the methyl-accepting chemotaxis (MCP) protein family.</text>
</comment>
<dbReference type="GO" id="GO:0004888">
    <property type="term" value="F:transmembrane signaling receptor activity"/>
    <property type="evidence" value="ECO:0007669"/>
    <property type="project" value="InterPro"/>
</dbReference>
<dbReference type="PANTHER" id="PTHR32089">
    <property type="entry name" value="METHYL-ACCEPTING CHEMOTAXIS PROTEIN MCPB"/>
    <property type="match status" value="1"/>
</dbReference>
<keyword evidence="6" id="KW-0812">Transmembrane</keyword>
<dbReference type="Proteomes" id="UP000199058">
    <property type="component" value="Unassembled WGS sequence"/>
</dbReference>
<evidence type="ECO:0000256" key="2">
    <source>
        <dbReference type="ARBA" id="ARBA00023224"/>
    </source>
</evidence>
<comment type="subcellular location">
    <subcellularLocation>
        <location evidence="1">Membrane</location>
    </subcellularLocation>
</comment>
<dbReference type="STRING" id="1122252.SAMN05660443_1681"/>
<evidence type="ECO:0000256" key="6">
    <source>
        <dbReference type="SAM" id="Phobius"/>
    </source>
</evidence>
<keyword evidence="10" id="KW-1185">Reference proteome</keyword>
<dbReference type="RefSeq" id="WP_091961924.1">
    <property type="nucleotide sequence ID" value="NZ_FOLH01000003.1"/>
</dbReference>
<dbReference type="CDD" id="cd06225">
    <property type="entry name" value="HAMP"/>
    <property type="match status" value="1"/>
</dbReference>
<reference evidence="9 10" key="1">
    <citation type="submission" date="2016-10" db="EMBL/GenBank/DDBJ databases">
        <authorList>
            <person name="de Groot N.N."/>
        </authorList>
    </citation>
    <scope>NUCLEOTIDE SEQUENCE [LARGE SCALE GENOMIC DNA]</scope>
    <source>
        <strain evidence="9 10">DSM 18438</strain>
    </source>
</reference>
<dbReference type="PROSITE" id="PS50111">
    <property type="entry name" value="CHEMOTAXIS_TRANSDUC_2"/>
    <property type="match status" value="1"/>
</dbReference>
<dbReference type="GO" id="GO:0007165">
    <property type="term" value="P:signal transduction"/>
    <property type="evidence" value="ECO:0007669"/>
    <property type="project" value="UniProtKB-KW"/>
</dbReference>
<evidence type="ECO:0000259" key="7">
    <source>
        <dbReference type="PROSITE" id="PS50111"/>
    </source>
</evidence>
<evidence type="ECO:0000256" key="3">
    <source>
        <dbReference type="ARBA" id="ARBA00029447"/>
    </source>
</evidence>
<evidence type="ECO:0000256" key="1">
    <source>
        <dbReference type="ARBA" id="ARBA00004370"/>
    </source>
</evidence>
<feature type="region of interest" description="Disordered" evidence="5">
    <location>
        <begin position="410"/>
        <end position="437"/>
    </location>
</feature>
<feature type="compositionally biased region" description="Low complexity" evidence="5">
    <location>
        <begin position="425"/>
        <end position="437"/>
    </location>
</feature>
<dbReference type="SUPFAM" id="SSF58104">
    <property type="entry name" value="Methyl-accepting chemotaxis protein (MCP) signaling domain"/>
    <property type="match status" value="1"/>
</dbReference>
<dbReference type="GO" id="GO:0016020">
    <property type="term" value="C:membrane"/>
    <property type="evidence" value="ECO:0007669"/>
    <property type="project" value="UniProtKB-SubCell"/>
</dbReference>
<dbReference type="InterPro" id="IPR004089">
    <property type="entry name" value="MCPsignal_dom"/>
</dbReference>
<dbReference type="Gene3D" id="1.10.287.950">
    <property type="entry name" value="Methyl-accepting chemotaxis protein"/>
    <property type="match status" value="1"/>
</dbReference>
<dbReference type="FunFam" id="1.10.287.950:FF:000001">
    <property type="entry name" value="Methyl-accepting chemotaxis sensory transducer"/>
    <property type="match status" value="1"/>
</dbReference>
<dbReference type="AlphaFoldDB" id="A0A1I1GWI8"/>
<feature type="domain" description="Methyl-accepting transducer" evidence="7">
    <location>
        <begin position="405"/>
        <end position="641"/>
    </location>
</feature>
<dbReference type="GO" id="GO:0006935">
    <property type="term" value="P:chemotaxis"/>
    <property type="evidence" value="ECO:0007669"/>
    <property type="project" value="InterPro"/>
</dbReference>
<dbReference type="Pfam" id="PF00015">
    <property type="entry name" value="MCPsignal"/>
    <property type="match status" value="1"/>
</dbReference>
<evidence type="ECO:0000256" key="5">
    <source>
        <dbReference type="SAM" id="MobiDB-lite"/>
    </source>
</evidence>
<name>A0A1I1GWI8_9GAMM</name>
<dbReference type="SMART" id="SM00283">
    <property type="entry name" value="MA"/>
    <property type="match status" value="1"/>
</dbReference>
<dbReference type="OrthoDB" id="5800769at2"/>
<dbReference type="PANTHER" id="PTHR32089:SF120">
    <property type="entry name" value="METHYL-ACCEPTING CHEMOTAXIS PROTEIN TLPQ"/>
    <property type="match status" value="1"/>
</dbReference>
<feature type="domain" description="HAMP" evidence="8">
    <location>
        <begin position="354"/>
        <end position="400"/>
    </location>
</feature>
<dbReference type="EMBL" id="FOLH01000003">
    <property type="protein sequence ID" value="SFC16209.1"/>
    <property type="molecule type" value="Genomic_DNA"/>
</dbReference>
<keyword evidence="6" id="KW-0472">Membrane</keyword>
<dbReference type="InterPro" id="IPR004090">
    <property type="entry name" value="Chemotax_Me-accpt_rcpt"/>
</dbReference>
<evidence type="ECO:0000256" key="4">
    <source>
        <dbReference type="PROSITE-ProRule" id="PRU00284"/>
    </source>
</evidence>
<feature type="compositionally biased region" description="Polar residues" evidence="5">
    <location>
        <begin position="410"/>
        <end position="424"/>
    </location>
</feature>
<evidence type="ECO:0000313" key="10">
    <source>
        <dbReference type="Proteomes" id="UP000199058"/>
    </source>
</evidence>
<organism evidence="9 10">
    <name type="scientific">Marinospirillum celere</name>
    <dbReference type="NCBI Taxonomy" id="1122252"/>
    <lineage>
        <taxon>Bacteria</taxon>
        <taxon>Pseudomonadati</taxon>
        <taxon>Pseudomonadota</taxon>
        <taxon>Gammaproteobacteria</taxon>
        <taxon>Oceanospirillales</taxon>
        <taxon>Oceanospirillaceae</taxon>
        <taxon>Marinospirillum</taxon>
    </lineage>
</organism>
<feature type="transmembrane region" description="Helical" evidence="6">
    <location>
        <begin position="325"/>
        <end position="349"/>
    </location>
</feature>
<accession>A0A1I1GWI8</accession>